<dbReference type="GO" id="GO:0003677">
    <property type="term" value="F:DNA binding"/>
    <property type="evidence" value="ECO:0007669"/>
    <property type="project" value="InterPro"/>
</dbReference>
<dbReference type="EMBL" id="JACHBU010000002">
    <property type="protein sequence ID" value="MBB6507676.1"/>
    <property type="molecule type" value="Genomic_DNA"/>
</dbReference>
<proteinExistence type="predicted"/>
<dbReference type="Gene3D" id="1.10.260.40">
    <property type="entry name" value="lambda repressor-like DNA-binding domains"/>
    <property type="match status" value="1"/>
</dbReference>
<comment type="caution">
    <text evidence="2">The sequence shown here is derived from an EMBL/GenBank/DDBJ whole genome shotgun (WGS) entry which is preliminary data.</text>
</comment>
<organism evidence="2 3">
    <name type="scientific">Rhizobium soli</name>
    <dbReference type="NCBI Taxonomy" id="424798"/>
    <lineage>
        <taxon>Bacteria</taxon>
        <taxon>Pseudomonadati</taxon>
        <taxon>Pseudomonadota</taxon>
        <taxon>Alphaproteobacteria</taxon>
        <taxon>Hyphomicrobiales</taxon>
        <taxon>Rhizobiaceae</taxon>
        <taxon>Rhizobium/Agrobacterium group</taxon>
        <taxon>Rhizobium</taxon>
    </lineage>
</organism>
<keyword evidence="3" id="KW-1185">Reference proteome</keyword>
<dbReference type="Proteomes" id="UP000585437">
    <property type="component" value="Unassembled WGS sequence"/>
</dbReference>
<dbReference type="Pfam" id="PF01381">
    <property type="entry name" value="HTH_3"/>
    <property type="match status" value="1"/>
</dbReference>
<dbReference type="AlphaFoldDB" id="A0A7X0MQV9"/>
<dbReference type="SUPFAM" id="SSF47413">
    <property type="entry name" value="lambda repressor-like DNA-binding domains"/>
    <property type="match status" value="1"/>
</dbReference>
<reference evidence="2 3" key="1">
    <citation type="submission" date="2020-08" db="EMBL/GenBank/DDBJ databases">
        <title>The Agave Microbiome: Exploring the role of microbial communities in plant adaptations to desert environments.</title>
        <authorList>
            <person name="Partida-Martinez L.P."/>
        </authorList>
    </citation>
    <scope>NUCLEOTIDE SEQUENCE [LARGE SCALE GENOMIC DNA]</scope>
    <source>
        <strain evidence="2 3">AS3.12</strain>
    </source>
</reference>
<evidence type="ECO:0000313" key="3">
    <source>
        <dbReference type="Proteomes" id="UP000585437"/>
    </source>
</evidence>
<protein>
    <submittedName>
        <fullName evidence="2">Transcriptional regulator with XRE-family HTH domain</fullName>
    </submittedName>
</protein>
<accession>A0A7X0MQV9</accession>
<dbReference type="PROSITE" id="PS50943">
    <property type="entry name" value="HTH_CROC1"/>
    <property type="match status" value="1"/>
</dbReference>
<dbReference type="InterPro" id="IPR010982">
    <property type="entry name" value="Lambda_DNA-bd_dom_sf"/>
</dbReference>
<feature type="domain" description="HTH cro/C1-type" evidence="1">
    <location>
        <begin position="25"/>
        <end position="78"/>
    </location>
</feature>
<dbReference type="RefSeq" id="WP_062579161.1">
    <property type="nucleotide sequence ID" value="NZ_JACHBU010000002.1"/>
</dbReference>
<evidence type="ECO:0000313" key="2">
    <source>
        <dbReference type="EMBL" id="MBB6507676.1"/>
    </source>
</evidence>
<dbReference type="CDD" id="cd00093">
    <property type="entry name" value="HTH_XRE"/>
    <property type="match status" value="1"/>
</dbReference>
<gene>
    <name evidence="2" type="ORF">F4695_001008</name>
</gene>
<dbReference type="InterPro" id="IPR001387">
    <property type="entry name" value="Cro/C1-type_HTH"/>
</dbReference>
<evidence type="ECO:0000259" key="1">
    <source>
        <dbReference type="PROSITE" id="PS50943"/>
    </source>
</evidence>
<dbReference type="SMART" id="SM00530">
    <property type="entry name" value="HTH_XRE"/>
    <property type="match status" value="1"/>
</dbReference>
<name>A0A7X0MQV9_9HYPH</name>
<sequence>MTVSINNFRASTEQVLAPDQVAGLIAQARQAAGYSIDDLAVTTGLVTDEIVGMENGTDFDPAKLKRIANALKMPMSVLKAS</sequence>